<accession>A0A1J0A7Z9</accession>
<keyword evidence="14" id="KW-1185">Reference proteome</keyword>
<comment type="similarity">
    <text evidence="3">Belongs to the NMT1/THI5 family.</text>
</comment>
<dbReference type="PANTHER" id="PTHR31528">
    <property type="entry name" value="4-AMINO-5-HYDROXYMETHYL-2-METHYLPYRIMIDINE PHOSPHATE SYNTHASE THI11-RELATED"/>
    <property type="match status" value="1"/>
</dbReference>
<feature type="domain" description="SsuA/THI5-like" evidence="12">
    <location>
        <begin position="14"/>
        <end position="223"/>
    </location>
</feature>
<comment type="subunit">
    <text evidence="4">Homodimer.</text>
</comment>
<evidence type="ECO:0000256" key="9">
    <source>
        <dbReference type="ARBA" id="ARBA00023004"/>
    </source>
</evidence>
<evidence type="ECO:0000256" key="3">
    <source>
        <dbReference type="ARBA" id="ARBA00009406"/>
    </source>
</evidence>
<dbReference type="GO" id="GO:0046872">
    <property type="term" value="F:metal ion binding"/>
    <property type="evidence" value="ECO:0007669"/>
    <property type="project" value="UniProtKB-KW"/>
</dbReference>
<keyword evidence="5" id="KW-0808">Transferase</keyword>
<dbReference type="STRING" id="519472.BHY08_09670"/>
<dbReference type="Pfam" id="PF09084">
    <property type="entry name" value="NMT1"/>
    <property type="match status" value="1"/>
</dbReference>
<dbReference type="InterPro" id="IPR015168">
    <property type="entry name" value="SsuA/THI5"/>
</dbReference>
<dbReference type="SUPFAM" id="SSF53850">
    <property type="entry name" value="Periplasmic binding protein-like II"/>
    <property type="match status" value="1"/>
</dbReference>
<dbReference type="Proteomes" id="UP000191200">
    <property type="component" value="Chromosome"/>
</dbReference>
<evidence type="ECO:0000256" key="8">
    <source>
        <dbReference type="ARBA" id="ARBA00022977"/>
    </source>
</evidence>
<evidence type="ECO:0000256" key="5">
    <source>
        <dbReference type="ARBA" id="ARBA00022679"/>
    </source>
</evidence>
<dbReference type="AlphaFoldDB" id="A0A1J0A7Z9"/>
<gene>
    <name evidence="13" type="ORF">BHY08_09670</name>
</gene>
<proteinExistence type="inferred from homology"/>
<evidence type="ECO:0000259" key="12">
    <source>
        <dbReference type="Pfam" id="PF09084"/>
    </source>
</evidence>
<dbReference type="InterPro" id="IPR027939">
    <property type="entry name" value="NMT1/THI5"/>
</dbReference>
<evidence type="ECO:0000256" key="2">
    <source>
        <dbReference type="ARBA" id="ARBA00004948"/>
    </source>
</evidence>
<dbReference type="KEGG" id="vte:BHY08_09670"/>
<keyword evidence="7" id="KW-0663">Pyridoxal phosphate</keyword>
<evidence type="ECO:0000256" key="6">
    <source>
        <dbReference type="ARBA" id="ARBA00022723"/>
    </source>
</evidence>
<evidence type="ECO:0000256" key="4">
    <source>
        <dbReference type="ARBA" id="ARBA00011738"/>
    </source>
</evidence>
<keyword evidence="6" id="KW-0479">Metal-binding</keyword>
<organism evidence="13 14">
    <name type="scientific">Vagococcus teuberi</name>
    <dbReference type="NCBI Taxonomy" id="519472"/>
    <lineage>
        <taxon>Bacteria</taxon>
        <taxon>Bacillati</taxon>
        <taxon>Bacillota</taxon>
        <taxon>Bacilli</taxon>
        <taxon>Lactobacillales</taxon>
        <taxon>Enterococcaceae</taxon>
        <taxon>Vagococcus</taxon>
    </lineage>
</organism>
<evidence type="ECO:0000256" key="1">
    <source>
        <dbReference type="ARBA" id="ARBA00003469"/>
    </source>
</evidence>
<keyword evidence="9" id="KW-0408">Iron</keyword>
<dbReference type="GO" id="GO:0009228">
    <property type="term" value="P:thiamine biosynthetic process"/>
    <property type="evidence" value="ECO:0007669"/>
    <property type="project" value="UniProtKB-KW"/>
</dbReference>
<dbReference type="GO" id="GO:0016740">
    <property type="term" value="F:transferase activity"/>
    <property type="evidence" value="ECO:0007669"/>
    <property type="project" value="UniProtKB-KW"/>
</dbReference>
<evidence type="ECO:0000256" key="7">
    <source>
        <dbReference type="ARBA" id="ARBA00022898"/>
    </source>
</evidence>
<comment type="pathway">
    <text evidence="2">Cofactor biosynthesis; thiamine diphosphate biosynthesis.</text>
</comment>
<dbReference type="RefSeq" id="WP_071457661.1">
    <property type="nucleotide sequence ID" value="NZ_CP017267.1"/>
</dbReference>
<dbReference type="Gene3D" id="3.40.190.10">
    <property type="entry name" value="Periplasmic binding protein-like II"/>
    <property type="match status" value="2"/>
</dbReference>
<dbReference type="OrthoDB" id="9802202at2"/>
<sequence length="305" mass="34286">MNEFKITATGVSMNYMPQYLAQECGFFKEEGVDVTSYTPTPWVDGLDDINKAEADVLLGGIWVPIMYHNHIKNYVSVAKIASKCPLFIVSREKVDSFSWTAMENKRVLVSGGDGASHYVAALGSAKKGGANVETIRFVHDFSTSMLCELFEGGFGDFIVLQPDVAHSMIARGKGYFYKNLTEKDEKIPWSVYYTLPETIAKDQDKFNRFVAGLQKGTTYLLENGGEVCRPIIERFWPHMSVDEGVNTIDTFIKQGMWTPSIKIEERELETWQADLVLGDLIDKPISYNQLVDNKPFEAIKKQGGM</sequence>
<comment type="function">
    <text evidence="1">Responsible for the formation of the pyrimidine heterocycle in the thiamine biosynthesis pathway. Catalyzes the formation of hydroxymethylpyrimidine phosphate (HMP-P) from histidine and pyridoxal phosphate (PLP). The protein uses PLP and the active site histidine to form HMP-P, generating an inactive enzyme. The enzyme can only undergo a single turnover, which suggests it is a suicide enzyme.</text>
</comment>
<evidence type="ECO:0000313" key="13">
    <source>
        <dbReference type="EMBL" id="APB32053.1"/>
    </source>
</evidence>
<dbReference type="PANTHER" id="PTHR31528:SF1">
    <property type="entry name" value="4-AMINO-5-HYDROXYMETHYL-2-METHYLPYRIMIDINE PHOSPHATE SYNTHASE THI11-RELATED"/>
    <property type="match status" value="1"/>
</dbReference>
<comment type="catalytic activity">
    <reaction evidence="11">
        <text>N(6)-(pyridoxal phosphate)-L-lysyl-[4-amino-5-hydroxymethyl-2-methylpyrimidine phosphate synthase] + L-histidyl-[4-amino-5-hydroxymethyl-2-methylpyrimidine phosphate synthase] + 2 Fe(3+) + 4 H2O = L-lysyl-[4-amino-5-hydroxymethyl-2-methylpyrimidine phosphate synthase] + (2S)-2-amino-5-hydroxy-4-oxopentanoyl-[4-amino-5-hydroxymethyl-2-methylpyrimidine phosphate synthase] + 4-amino-2-methyl-5-(phosphooxymethyl)pyrimidine + 3-oxopropanoate + 2 Fe(2+) + 2 H(+)</text>
        <dbReference type="Rhea" id="RHEA:65756"/>
        <dbReference type="Rhea" id="RHEA-COMP:16892"/>
        <dbReference type="Rhea" id="RHEA-COMP:16893"/>
        <dbReference type="Rhea" id="RHEA-COMP:16894"/>
        <dbReference type="Rhea" id="RHEA-COMP:16895"/>
        <dbReference type="ChEBI" id="CHEBI:15377"/>
        <dbReference type="ChEBI" id="CHEBI:15378"/>
        <dbReference type="ChEBI" id="CHEBI:29033"/>
        <dbReference type="ChEBI" id="CHEBI:29034"/>
        <dbReference type="ChEBI" id="CHEBI:29969"/>
        <dbReference type="ChEBI" id="CHEBI:29979"/>
        <dbReference type="ChEBI" id="CHEBI:33190"/>
        <dbReference type="ChEBI" id="CHEBI:58354"/>
        <dbReference type="ChEBI" id="CHEBI:143915"/>
        <dbReference type="ChEBI" id="CHEBI:157692"/>
    </reaction>
    <physiologicalReaction direction="left-to-right" evidence="11">
        <dbReference type="Rhea" id="RHEA:65757"/>
    </physiologicalReaction>
</comment>
<dbReference type="EMBL" id="CP017267">
    <property type="protein sequence ID" value="APB32053.1"/>
    <property type="molecule type" value="Genomic_DNA"/>
</dbReference>
<name>A0A1J0A7Z9_9ENTE</name>
<evidence type="ECO:0000256" key="11">
    <source>
        <dbReference type="ARBA" id="ARBA00048179"/>
    </source>
</evidence>
<evidence type="ECO:0000256" key="10">
    <source>
        <dbReference type="ARBA" id="ARBA00033171"/>
    </source>
</evidence>
<evidence type="ECO:0000313" key="14">
    <source>
        <dbReference type="Proteomes" id="UP000191200"/>
    </source>
</evidence>
<protein>
    <recommendedName>
        <fullName evidence="10">Thiamine pyrimidine synthase</fullName>
    </recommendedName>
</protein>
<keyword evidence="8" id="KW-0784">Thiamine biosynthesis</keyword>
<reference evidence="13 14" key="1">
    <citation type="submission" date="2016-09" db="EMBL/GenBank/DDBJ databases">
        <title>Vagococcus teuberi sp. nov., isolated from the Malian artisanal sour milk fene.</title>
        <authorList>
            <person name="Wullschleger S."/>
            <person name="Seifert C."/>
            <person name="Baumgartner S."/>
            <person name="Lacroix C."/>
            <person name="Bonfoh B."/>
            <person name="Stevens M.J."/>
            <person name="Meile L."/>
        </authorList>
    </citation>
    <scope>NUCLEOTIDE SEQUENCE [LARGE SCALE GENOMIC DNA]</scope>
    <source>
        <strain evidence="13 14">DSM 21459</strain>
    </source>
</reference>